<protein>
    <submittedName>
        <fullName evidence="1">Uncharacterized protein</fullName>
    </submittedName>
</protein>
<keyword evidence="2" id="KW-1185">Reference proteome</keyword>
<dbReference type="Proteomes" id="UP001608902">
    <property type="component" value="Unassembled WGS sequence"/>
</dbReference>
<organism evidence="1 2">
    <name type="scientific">Gnathostoma spinigerum</name>
    <dbReference type="NCBI Taxonomy" id="75299"/>
    <lineage>
        <taxon>Eukaryota</taxon>
        <taxon>Metazoa</taxon>
        <taxon>Ecdysozoa</taxon>
        <taxon>Nematoda</taxon>
        <taxon>Chromadorea</taxon>
        <taxon>Rhabditida</taxon>
        <taxon>Spirurina</taxon>
        <taxon>Gnathostomatomorpha</taxon>
        <taxon>Gnathostomatoidea</taxon>
        <taxon>Gnathostomatidae</taxon>
        <taxon>Gnathostoma</taxon>
    </lineage>
</organism>
<proteinExistence type="predicted"/>
<evidence type="ECO:0000313" key="2">
    <source>
        <dbReference type="Proteomes" id="UP001608902"/>
    </source>
</evidence>
<name>A0ABD6EQ54_9BILA</name>
<reference evidence="1 2" key="1">
    <citation type="submission" date="2024-08" db="EMBL/GenBank/DDBJ databases">
        <title>Gnathostoma spinigerum genome.</title>
        <authorList>
            <person name="Gonzalez-Bertolin B."/>
            <person name="Monzon S."/>
            <person name="Zaballos A."/>
            <person name="Jimenez P."/>
            <person name="Dekumyoy P."/>
            <person name="Varona S."/>
            <person name="Cuesta I."/>
            <person name="Sumanam S."/>
            <person name="Adisakwattana P."/>
            <person name="Gasser R.B."/>
            <person name="Hernandez-Gonzalez A."/>
            <person name="Young N.D."/>
            <person name="Perteguer M.J."/>
        </authorList>
    </citation>
    <scope>NUCLEOTIDE SEQUENCE [LARGE SCALE GENOMIC DNA]</scope>
    <source>
        <strain evidence="1">AL3</strain>
        <tissue evidence="1">Liver</tissue>
    </source>
</reference>
<accession>A0ABD6EQ54</accession>
<comment type="caution">
    <text evidence="1">The sequence shown here is derived from an EMBL/GenBank/DDBJ whole genome shotgun (WGS) entry which is preliminary data.</text>
</comment>
<gene>
    <name evidence="1" type="ORF">AB6A40_005391</name>
</gene>
<dbReference type="AlphaFoldDB" id="A0ABD6EQ54"/>
<dbReference type="EMBL" id="JBGFUD010003399">
    <property type="protein sequence ID" value="MFH4978682.1"/>
    <property type="molecule type" value="Genomic_DNA"/>
</dbReference>
<sequence>MHLHLYSLQHIFAHIRRRDQRSSIISLSQN</sequence>
<evidence type="ECO:0000313" key="1">
    <source>
        <dbReference type="EMBL" id="MFH4978682.1"/>
    </source>
</evidence>